<dbReference type="InterPro" id="IPR020592">
    <property type="entry name" value="Ribosomal_bS16_CS"/>
</dbReference>
<dbReference type="InterPro" id="IPR023803">
    <property type="entry name" value="Ribosomal_bS16_dom_sf"/>
</dbReference>
<dbReference type="GO" id="GO:0006412">
    <property type="term" value="P:translation"/>
    <property type="evidence" value="ECO:0007669"/>
    <property type="project" value="InterPro"/>
</dbReference>
<evidence type="ECO:0008006" key="5">
    <source>
        <dbReference type="Google" id="ProtNLM"/>
    </source>
</evidence>
<evidence type="ECO:0000256" key="2">
    <source>
        <dbReference type="ARBA" id="ARBA00023274"/>
    </source>
</evidence>
<evidence type="ECO:0000313" key="4">
    <source>
        <dbReference type="EMBL" id="SVD28580.1"/>
    </source>
</evidence>
<dbReference type="AlphaFoldDB" id="A0A382U2S4"/>
<dbReference type="InterPro" id="IPR000307">
    <property type="entry name" value="Ribosomal_bS16"/>
</dbReference>
<dbReference type="NCBIfam" id="TIGR00002">
    <property type="entry name" value="S16"/>
    <property type="match status" value="1"/>
</dbReference>
<organism evidence="4">
    <name type="scientific">marine metagenome</name>
    <dbReference type="NCBI Taxonomy" id="408172"/>
    <lineage>
        <taxon>unclassified sequences</taxon>
        <taxon>metagenomes</taxon>
        <taxon>ecological metagenomes</taxon>
    </lineage>
</organism>
<gene>
    <name evidence="4" type="ORF">METZ01_LOCUS381434</name>
</gene>
<dbReference type="Gene3D" id="3.30.1320.10">
    <property type="match status" value="1"/>
</dbReference>
<dbReference type="HAMAP" id="MF_00385">
    <property type="entry name" value="Ribosomal_bS16"/>
    <property type="match status" value="1"/>
</dbReference>
<keyword evidence="2" id="KW-0687">Ribonucleoprotein</keyword>
<sequence length="159" mass="18350">MSTKIRLKRIGRRNRPFYRVVVMDSRNRRDGAAIEELGWFNPIEADKPYELKEDRILHWLQLGAQPSDALHGLMKRSGLAHRWHLTKQGLDEKAIEKEMKKWAMTREETLKNRADKAEDKAKKAKEKAKEKAKAAAETPKEEAPAEEAPKEEAPKEEAP</sequence>
<evidence type="ECO:0000256" key="3">
    <source>
        <dbReference type="SAM" id="MobiDB-lite"/>
    </source>
</evidence>
<name>A0A382U2S4_9ZZZZ</name>
<reference evidence="4" key="1">
    <citation type="submission" date="2018-05" db="EMBL/GenBank/DDBJ databases">
        <authorList>
            <person name="Lanie J.A."/>
            <person name="Ng W.-L."/>
            <person name="Kazmierczak K.M."/>
            <person name="Andrzejewski T.M."/>
            <person name="Davidsen T.M."/>
            <person name="Wayne K.J."/>
            <person name="Tettelin H."/>
            <person name="Glass J.I."/>
            <person name="Rusch D."/>
            <person name="Podicherti R."/>
            <person name="Tsui H.-C.T."/>
            <person name="Winkler M.E."/>
        </authorList>
    </citation>
    <scope>NUCLEOTIDE SEQUENCE</scope>
</reference>
<dbReference type="PROSITE" id="PS00732">
    <property type="entry name" value="RIBOSOMAL_S16"/>
    <property type="match status" value="1"/>
</dbReference>
<proteinExistence type="inferred from homology"/>
<dbReference type="Pfam" id="PF00886">
    <property type="entry name" value="Ribosomal_S16"/>
    <property type="match status" value="1"/>
</dbReference>
<protein>
    <recommendedName>
        <fullName evidence="5">30S ribosomal protein S16</fullName>
    </recommendedName>
</protein>
<evidence type="ECO:0000256" key="1">
    <source>
        <dbReference type="ARBA" id="ARBA00022980"/>
    </source>
</evidence>
<dbReference type="SUPFAM" id="SSF54565">
    <property type="entry name" value="Ribosomal protein S16"/>
    <property type="match status" value="1"/>
</dbReference>
<dbReference type="GO" id="GO:0003735">
    <property type="term" value="F:structural constituent of ribosome"/>
    <property type="evidence" value="ECO:0007669"/>
    <property type="project" value="InterPro"/>
</dbReference>
<dbReference type="GO" id="GO:0005737">
    <property type="term" value="C:cytoplasm"/>
    <property type="evidence" value="ECO:0007669"/>
    <property type="project" value="UniProtKB-ARBA"/>
</dbReference>
<feature type="non-terminal residue" evidence="4">
    <location>
        <position position="159"/>
    </location>
</feature>
<dbReference type="PANTHER" id="PTHR12919">
    <property type="entry name" value="30S RIBOSOMAL PROTEIN S16"/>
    <property type="match status" value="1"/>
</dbReference>
<dbReference type="EMBL" id="UINC01141063">
    <property type="protein sequence ID" value="SVD28580.1"/>
    <property type="molecule type" value="Genomic_DNA"/>
</dbReference>
<accession>A0A382U2S4</accession>
<keyword evidence="1" id="KW-0689">Ribosomal protein</keyword>
<dbReference type="PANTHER" id="PTHR12919:SF20">
    <property type="entry name" value="SMALL RIBOSOMAL SUBUNIT PROTEIN BS16M"/>
    <property type="match status" value="1"/>
</dbReference>
<dbReference type="GO" id="GO:0015935">
    <property type="term" value="C:small ribosomal subunit"/>
    <property type="evidence" value="ECO:0007669"/>
    <property type="project" value="TreeGrafter"/>
</dbReference>
<feature type="region of interest" description="Disordered" evidence="3">
    <location>
        <begin position="106"/>
        <end position="159"/>
    </location>
</feature>